<feature type="compositionally biased region" description="Basic and acidic residues" evidence="1">
    <location>
        <begin position="220"/>
        <end position="232"/>
    </location>
</feature>
<dbReference type="RefSeq" id="XP_009229059.1">
    <property type="nucleotide sequence ID" value="XM_009230795.1"/>
</dbReference>
<proteinExistence type="predicted"/>
<reference evidence="2" key="3">
    <citation type="submission" date="2010-09" db="EMBL/GenBank/DDBJ databases">
        <title>Annotation of Gaeumannomyces graminis var. tritici R3-111a-1.</title>
        <authorList>
            <consortium name="The Broad Institute Genome Sequencing Platform"/>
            <person name="Ma L.-J."/>
            <person name="Dead R."/>
            <person name="Young S.K."/>
            <person name="Zeng Q."/>
            <person name="Gargeya S."/>
            <person name="Fitzgerald M."/>
            <person name="Haas B."/>
            <person name="Abouelleil A."/>
            <person name="Alvarado L."/>
            <person name="Arachchi H.M."/>
            <person name="Berlin A."/>
            <person name="Brown A."/>
            <person name="Chapman S.B."/>
            <person name="Chen Z."/>
            <person name="Dunbar C."/>
            <person name="Freedman E."/>
            <person name="Gearin G."/>
            <person name="Gellesch M."/>
            <person name="Goldberg J."/>
            <person name="Griggs A."/>
            <person name="Gujja S."/>
            <person name="Heiman D."/>
            <person name="Howarth C."/>
            <person name="Larson L."/>
            <person name="Lui A."/>
            <person name="MacDonald P.J.P."/>
            <person name="Mehta T."/>
            <person name="Montmayeur A."/>
            <person name="Murphy C."/>
            <person name="Neiman D."/>
            <person name="Pearson M."/>
            <person name="Priest M."/>
            <person name="Roberts A."/>
            <person name="Saif S."/>
            <person name="Shea T."/>
            <person name="Shenoy N."/>
            <person name="Sisk P."/>
            <person name="Stolte C."/>
            <person name="Sykes S."/>
            <person name="Yandava C."/>
            <person name="Wortman J."/>
            <person name="Nusbaum C."/>
            <person name="Birren B."/>
        </authorList>
    </citation>
    <scope>NUCLEOTIDE SEQUENCE</scope>
    <source>
        <strain evidence="2">R3-111a-1</strain>
    </source>
</reference>
<evidence type="ECO:0000313" key="2">
    <source>
        <dbReference type="EMBL" id="EJT69274.1"/>
    </source>
</evidence>
<feature type="region of interest" description="Disordered" evidence="1">
    <location>
        <begin position="69"/>
        <end position="110"/>
    </location>
</feature>
<dbReference type="Proteomes" id="UP000006039">
    <property type="component" value="Unassembled WGS sequence"/>
</dbReference>
<dbReference type="AlphaFoldDB" id="J3PHB4"/>
<protein>
    <submittedName>
        <fullName evidence="2 3">Uncharacterized protein</fullName>
    </submittedName>
</protein>
<sequence length="524" mass="56612">MTGNVRPARAGLNKVTKPSSPTAAGRRQSRQLLTAAAVLAEQQRRQQQHQHQHLATAAATLDDPHALLHQHHQEQQQHQQPQQLQHHHHQQQQQQQAHAHPHHGQHHHQHMVDLHIPDANVKPDHDTLHDDHTAPSKVVEIPDTVVQNMDLSADANLLAAGPSLLDASGPVPSSGYSSPPQVGLAQPHSHAHGLGHHHAHTHSLSHGHNNGHGQDDDDAEQHGHNHDHDHTRAHGHGHHHDPEHDPDHAHAHDHERNPSAAPAHHHGLEFMSQLRLTEDMASTSGYSGFVTESALAKRLAREPGQRLAQQRRPEQSLNLARRSNVEALFAHIAGEEVLQPCKNCRKGHGPWTVCVIVDGQMCGSCANCWFNASGARCSFHETRNLQGHPLSQQAQQHHVHPLQTAAGGPTSQDPYAVPSPLALAPPPGSAPGSGGGGGGISFGPGLSMTDAAVRYTVERCMSDVRAADRKARQLIKVEIAAKQLALEILEYEEMAAAGQGDHHHDADGTGQSVQDHAVGDVGSS</sequence>
<name>J3PHB4_GAET3</name>
<reference evidence="2" key="2">
    <citation type="submission" date="2010-07" db="EMBL/GenBank/DDBJ databases">
        <authorList>
            <consortium name="The Broad Institute Genome Sequencing Platform"/>
            <consortium name="Broad Institute Genome Sequencing Center for Infectious Disease"/>
            <person name="Ma L.-J."/>
            <person name="Dead R."/>
            <person name="Young S."/>
            <person name="Zeng Q."/>
            <person name="Koehrsen M."/>
            <person name="Alvarado L."/>
            <person name="Berlin A."/>
            <person name="Chapman S.B."/>
            <person name="Chen Z."/>
            <person name="Freedman E."/>
            <person name="Gellesch M."/>
            <person name="Goldberg J."/>
            <person name="Griggs A."/>
            <person name="Gujja S."/>
            <person name="Heilman E.R."/>
            <person name="Heiman D."/>
            <person name="Hepburn T."/>
            <person name="Howarth C."/>
            <person name="Jen D."/>
            <person name="Larson L."/>
            <person name="Mehta T."/>
            <person name="Neiman D."/>
            <person name="Pearson M."/>
            <person name="Roberts A."/>
            <person name="Saif S."/>
            <person name="Shea T."/>
            <person name="Shenoy N."/>
            <person name="Sisk P."/>
            <person name="Stolte C."/>
            <person name="Sykes S."/>
            <person name="Walk T."/>
            <person name="White J."/>
            <person name="Yandava C."/>
            <person name="Haas B."/>
            <person name="Nusbaum C."/>
            <person name="Birren B."/>
        </authorList>
    </citation>
    <scope>NUCLEOTIDE SEQUENCE</scope>
    <source>
        <strain evidence="2">R3-111a-1</strain>
    </source>
</reference>
<feature type="compositionally biased region" description="Gly residues" evidence="1">
    <location>
        <begin position="431"/>
        <end position="441"/>
    </location>
</feature>
<feature type="compositionally biased region" description="Basic residues" evidence="1">
    <location>
        <begin position="189"/>
        <end position="205"/>
    </location>
</feature>
<evidence type="ECO:0000313" key="4">
    <source>
        <dbReference type="Proteomes" id="UP000006039"/>
    </source>
</evidence>
<evidence type="ECO:0000256" key="1">
    <source>
        <dbReference type="SAM" id="MobiDB-lite"/>
    </source>
</evidence>
<reference evidence="4" key="1">
    <citation type="submission" date="2010-07" db="EMBL/GenBank/DDBJ databases">
        <title>The genome sequence of Gaeumannomyces graminis var. tritici strain R3-111a-1.</title>
        <authorList>
            <consortium name="The Broad Institute Genome Sequencing Platform"/>
            <person name="Ma L.-J."/>
            <person name="Dead R."/>
            <person name="Young S."/>
            <person name="Zeng Q."/>
            <person name="Koehrsen M."/>
            <person name="Alvarado L."/>
            <person name="Berlin A."/>
            <person name="Chapman S.B."/>
            <person name="Chen Z."/>
            <person name="Freedman E."/>
            <person name="Gellesch M."/>
            <person name="Goldberg J."/>
            <person name="Griggs A."/>
            <person name="Gujja S."/>
            <person name="Heilman E.R."/>
            <person name="Heiman D."/>
            <person name="Hepburn T."/>
            <person name="Howarth C."/>
            <person name="Jen D."/>
            <person name="Larson L."/>
            <person name="Mehta T."/>
            <person name="Neiman D."/>
            <person name="Pearson M."/>
            <person name="Roberts A."/>
            <person name="Saif S."/>
            <person name="Shea T."/>
            <person name="Shenoy N."/>
            <person name="Sisk P."/>
            <person name="Stolte C."/>
            <person name="Sykes S."/>
            <person name="Walk T."/>
            <person name="White J."/>
            <person name="Yandava C."/>
            <person name="Haas B."/>
            <person name="Nusbaum C."/>
            <person name="Birren B."/>
        </authorList>
    </citation>
    <scope>NUCLEOTIDE SEQUENCE [LARGE SCALE GENOMIC DNA]</scope>
    <source>
        <strain evidence="4">R3-111a-1</strain>
    </source>
</reference>
<gene>
    <name evidence="3" type="primary">20353351</name>
    <name evidence="2" type="ORF">GGTG_12893</name>
</gene>
<organism evidence="2">
    <name type="scientific">Gaeumannomyces tritici (strain R3-111a-1)</name>
    <name type="common">Wheat and barley take-all root rot fungus</name>
    <name type="synonym">Gaeumannomyces graminis var. tritici</name>
    <dbReference type="NCBI Taxonomy" id="644352"/>
    <lineage>
        <taxon>Eukaryota</taxon>
        <taxon>Fungi</taxon>
        <taxon>Dikarya</taxon>
        <taxon>Ascomycota</taxon>
        <taxon>Pezizomycotina</taxon>
        <taxon>Sordariomycetes</taxon>
        <taxon>Sordariomycetidae</taxon>
        <taxon>Magnaporthales</taxon>
        <taxon>Magnaporthaceae</taxon>
        <taxon>Gaeumannomyces</taxon>
    </lineage>
</organism>
<dbReference type="HOGENOM" id="CLU_047032_0_0_1"/>
<feature type="region of interest" description="Disordered" evidence="1">
    <location>
        <begin position="169"/>
        <end position="263"/>
    </location>
</feature>
<dbReference type="InterPro" id="IPR022190">
    <property type="entry name" value="DUF3716"/>
</dbReference>
<feature type="compositionally biased region" description="Basic and acidic residues" evidence="1">
    <location>
        <begin position="240"/>
        <end position="257"/>
    </location>
</feature>
<reference evidence="3" key="4">
    <citation type="journal article" date="2015" name="G3 (Bethesda)">
        <title>Genome sequences of three phytopathogenic species of the Magnaporthaceae family of fungi.</title>
        <authorList>
            <person name="Okagaki L.H."/>
            <person name="Nunes C.C."/>
            <person name="Sailsbery J."/>
            <person name="Clay B."/>
            <person name="Brown D."/>
            <person name="John T."/>
            <person name="Oh Y."/>
            <person name="Young N."/>
            <person name="Fitzgerald M."/>
            <person name="Haas B.J."/>
            <person name="Zeng Q."/>
            <person name="Young S."/>
            <person name="Adiconis X."/>
            <person name="Fan L."/>
            <person name="Levin J.Z."/>
            <person name="Mitchell T.K."/>
            <person name="Okubara P.A."/>
            <person name="Farman M.L."/>
            <person name="Kohn L.M."/>
            <person name="Birren B."/>
            <person name="Ma L.-J."/>
            <person name="Dean R.A."/>
        </authorList>
    </citation>
    <scope>NUCLEOTIDE SEQUENCE</scope>
    <source>
        <strain evidence="3">R3-111a-1</strain>
    </source>
</reference>
<reference evidence="3" key="5">
    <citation type="submission" date="2018-04" db="UniProtKB">
        <authorList>
            <consortium name="EnsemblFungi"/>
        </authorList>
    </citation>
    <scope>IDENTIFICATION</scope>
    <source>
        <strain evidence="3">R3-111a-1</strain>
    </source>
</reference>
<keyword evidence="4" id="KW-1185">Reference proteome</keyword>
<dbReference type="GeneID" id="20353351"/>
<feature type="region of interest" description="Disordered" evidence="1">
    <location>
        <begin position="497"/>
        <end position="524"/>
    </location>
</feature>
<dbReference type="VEuPathDB" id="FungiDB:GGTG_12893"/>
<dbReference type="OrthoDB" id="4174112at2759"/>
<feature type="compositionally biased region" description="Basic residues" evidence="1">
    <location>
        <begin position="99"/>
        <end position="109"/>
    </location>
</feature>
<dbReference type="Pfam" id="PF12511">
    <property type="entry name" value="DUF3716"/>
    <property type="match status" value="1"/>
</dbReference>
<dbReference type="EnsemblFungi" id="EJT69274">
    <property type="protein sequence ID" value="EJT69274"/>
    <property type="gene ID" value="GGTG_12893"/>
</dbReference>
<dbReference type="EMBL" id="GL385404">
    <property type="protein sequence ID" value="EJT69274.1"/>
    <property type="molecule type" value="Genomic_DNA"/>
</dbReference>
<feature type="compositionally biased region" description="Low complexity" evidence="1">
    <location>
        <begin position="169"/>
        <end position="180"/>
    </location>
</feature>
<dbReference type="eggNOG" id="ENOG502SWSC">
    <property type="taxonomic scope" value="Eukaryota"/>
</dbReference>
<feature type="region of interest" description="Disordered" evidence="1">
    <location>
        <begin position="1"/>
        <end position="28"/>
    </location>
</feature>
<accession>J3PHB4</accession>
<feature type="region of interest" description="Disordered" evidence="1">
    <location>
        <begin position="390"/>
        <end position="441"/>
    </location>
</feature>
<evidence type="ECO:0000313" key="3">
    <source>
        <dbReference type="EnsemblFungi" id="EJT69274"/>
    </source>
</evidence>
<dbReference type="STRING" id="644352.J3PHB4"/>